<evidence type="ECO:0000256" key="1">
    <source>
        <dbReference type="ARBA" id="ARBA00004173"/>
    </source>
</evidence>
<evidence type="ECO:0000313" key="4">
    <source>
        <dbReference type="Proteomes" id="UP000301737"/>
    </source>
</evidence>
<dbReference type="EMBL" id="BIMX01000002">
    <property type="protein sequence ID" value="GCE97759.1"/>
    <property type="molecule type" value="Genomic_DNA"/>
</dbReference>
<protein>
    <submittedName>
        <fullName evidence="3">Uncharacterized protein</fullName>
    </submittedName>
</protein>
<dbReference type="Pfam" id="PF08692">
    <property type="entry name" value="Pet20"/>
    <property type="match status" value="1"/>
</dbReference>
<comment type="caution">
    <text evidence="3">The sequence shown here is derived from an EMBL/GenBank/DDBJ whole genome shotgun (WGS) entry which is preliminary data.</text>
</comment>
<dbReference type="InterPro" id="IPR014804">
    <property type="entry name" value="Pet20-like"/>
</dbReference>
<accession>A0A4C2E4V3</accession>
<dbReference type="AlphaFoldDB" id="A0A4C2E4V3"/>
<proteinExistence type="predicted"/>
<evidence type="ECO:0000313" key="3">
    <source>
        <dbReference type="EMBL" id="GCE97759.1"/>
    </source>
</evidence>
<dbReference type="GO" id="GO:0005739">
    <property type="term" value="C:mitochondrion"/>
    <property type="evidence" value="ECO:0007669"/>
    <property type="project" value="UniProtKB-SubCell"/>
</dbReference>
<gene>
    <name evidence="3" type="ORF">ZYGM_004859</name>
</gene>
<keyword evidence="2" id="KW-0496">Mitochondrion</keyword>
<name>A0A4C2E4V3_9SACH</name>
<comment type="subcellular location">
    <subcellularLocation>
        <location evidence="1">Mitochondrion</location>
    </subcellularLocation>
</comment>
<dbReference type="OrthoDB" id="3992052at2759"/>
<sequence>MSKHIKMLSKRLFSTTTIKSFKRKCCSNDIFRSLPRVPTTQFLESRELTRDILFSGYRPIMYPVKENPLFKERRRNGELTNDEVRIYDKSELLQRGVQREEVGREEEHSVIAGPRGCGGIASGGASGTWRNGARLPSKLLPYSWWSTTSMGMEFFPEWEGIPRRVVRELRPFDRGHETLDVLESVKVNGNPK</sequence>
<organism evidence="3 4">
    <name type="scientific">Zygosaccharomyces mellis</name>
    <dbReference type="NCBI Taxonomy" id="42258"/>
    <lineage>
        <taxon>Eukaryota</taxon>
        <taxon>Fungi</taxon>
        <taxon>Dikarya</taxon>
        <taxon>Ascomycota</taxon>
        <taxon>Saccharomycotina</taxon>
        <taxon>Saccharomycetes</taxon>
        <taxon>Saccharomycetales</taxon>
        <taxon>Saccharomycetaceae</taxon>
        <taxon>Zygosaccharomyces</taxon>
    </lineage>
</organism>
<evidence type="ECO:0000256" key="2">
    <source>
        <dbReference type="ARBA" id="ARBA00023128"/>
    </source>
</evidence>
<reference evidence="3 4" key="1">
    <citation type="submission" date="2019-01" db="EMBL/GenBank/DDBJ databases">
        <title>Draft Genome Sequencing of Zygosaccharomyces mellis Ca-7.</title>
        <authorList>
            <person name="Shiwa Y."/>
            <person name="Kanesaki Y."/>
            <person name="Ishige T."/>
            <person name="Mura K."/>
            <person name="Hori T."/>
            <person name="Tamura T."/>
        </authorList>
    </citation>
    <scope>NUCLEOTIDE SEQUENCE [LARGE SCALE GENOMIC DNA]</scope>
    <source>
        <strain evidence="3 4">Ca-7</strain>
    </source>
</reference>
<dbReference type="Proteomes" id="UP000301737">
    <property type="component" value="Unassembled WGS sequence"/>
</dbReference>
<keyword evidence="4" id="KW-1185">Reference proteome</keyword>